<proteinExistence type="predicted"/>
<dbReference type="Proteomes" id="UP000321080">
    <property type="component" value="Unassembled WGS sequence"/>
</dbReference>
<keyword evidence="2" id="KW-1185">Reference proteome</keyword>
<comment type="caution">
    <text evidence="1">The sequence shown here is derived from an EMBL/GenBank/DDBJ whole genome shotgun (WGS) entry which is preliminary data.</text>
</comment>
<dbReference type="OrthoDB" id="1366335at2"/>
<sequence length="213" mass="25640">MFWKKRNKKNKLIRIEFPDVLKNEKLNHRNIEFYNALFSLTEDSVTMENSLYLIKIYHSTKLHEMRNKSLKLLYNKDFEHLEDFFIAAYKREGYLDMKILALRGLAQFKPENEIEKILLKFNAVLKRRPEKTPCNYKEYELLKGKNSLPYLLKRYKYDCFIETLNIVEKQYNEMPDAFKGHFTVDESGEIISLRSKEKSSEMMNNYFETVGTR</sequence>
<organism evidence="1 2">
    <name type="scientific">Seonamhaeicola maritimus</name>
    <dbReference type="NCBI Taxonomy" id="2591822"/>
    <lineage>
        <taxon>Bacteria</taxon>
        <taxon>Pseudomonadati</taxon>
        <taxon>Bacteroidota</taxon>
        <taxon>Flavobacteriia</taxon>
        <taxon>Flavobacteriales</taxon>
        <taxon>Flavobacteriaceae</taxon>
    </lineage>
</organism>
<gene>
    <name evidence="1" type="ORF">FUA22_05410</name>
</gene>
<dbReference type="RefSeq" id="WP_147766884.1">
    <property type="nucleotide sequence ID" value="NZ_VRKQ01000008.1"/>
</dbReference>
<evidence type="ECO:0000313" key="1">
    <source>
        <dbReference type="EMBL" id="TXG39314.1"/>
    </source>
</evidence>
<reference evidence="1 2" key="1">
    <citation type="submission" date="2019-08" db="EMBL/GenBank/DDBJ databases">
        <title>Seonamhaeicola sediminis sp. nov., isolated from marine sediment.</title>
        <authorList>
            <person name="Cao W.R."/>
        </authorList>
    </citation>
    <scope>NUCLEOTIDE SEQUENCE [LARGE SCALE GENOMIC DNA]</scope>
    <source>
        <strain evidence="1 2">1505</strain>
    </source>
</reference>
<name>A0A5C7GLZ8_9FLAO</name>
<dbReference type="EMBL" id="VRKQ01000008">
    <property type="protein sequence ID" value="TXG39314.1"/>
    <property type="molecule type" value="Genomic_DNA"/>
</dbReference>
<dbReference type="AlphaFoldDB" id="A0A5C7GLZ8"/>
<accession>A0A5C7GLZ8</accession>
<protein>
    <submittedName>
        <fullName evidence="1">Uncharacterized protein</fullName>
    </submittedName>
</protein>
<evidence type="ECO:0000313" key="2">
    <source>
        <dbReference type="Proteomes" id="UP000321080"/>
    </source>
</evidence>